<protein>
    <recommendedName>
        <fullName evidence="5">DUF2946 domain-containing protein</fullName>
    </recommendedName>
</protein>
<sequence>MGLISPHLLRRLAGWLVGAMLLATLAPAVSRTLAASHQAGDWVEICTTQGMRWAQVGVDDVVQSGGLDEGLSHAMDRCGHCTLASDRFAPLLPALPAVASDPGTSPLPRHIRLAIRATFAPSPSARGPPLLN</sequence>
<dbReference type="KEGG" id="hyl:LPB072_19300"/>
<keyword evidence="3" id="KW-1185">Reference proteome</keyword>
<dbReference type="EMBL" id="CP017476">
    <property type="protein sequence ID" value="AOW14652.1"/>
    <property type="molecule type" value="Genomic_DNA"/>
</dbReference>
<evidence type="ECO:0000313" key="3">
    <source>
        <dbReference type="Proteomes" id="UP000185657"/>
    </source>
</evidence>
<accession>A0A167INL2</accession>
<proteinExistence type="predicted"/>
<gene>
    <name evidence="1" type="ORF">LPB072_19300</name>
    <name evidence="2" type="ORF">LPB72_05250</name>
</gene>
<dbReference type="RefSeq" id="WP_066086811.1">
    <property type="nucleotide sequence ID" value="NZ_CP017476.1"/>
</dbReference>
<dbReference type="EMBL" id="LVWD01000004">
    <property type="protein sequence ID" value="OAD43251.1"/>
    <property type="molecule type" value="Genomic_DNA"/>
</dbReference>
<evidence type="ECO:0000313" key="1">
    <source>
        <dbReference type="EMBL" id="AOW14652.1"/>
    </source>
</evidence>
<reference evidence="1 4" key="2">
    <citation type="submission" date="2016-10" db="EMBL/GenBank/DDBJ databases">
        <title>Hydorgenophaga sp. LPB0072 isolated from gastropod.</title>
        <authorList>
            <person name="Kim E."/>
            <person name="Yi H."/>
        </authorList>
    </citation>
    <scope>NUCLEOTIDE SEQUENCE [LARGE SCALE GENOMIC DNA]</scope>
    <source>
        <strain evidence="1 4">LPB0072</strain>
    </source>
</reference>
<evidence type="ECO:0000313" key="2">
    <source>
        <dbReference type="EMBL" id="OAD43251.1"/>
    </source>
</evidence>
<name>A0A167INL2_9BURK</name>
<dbReference type="Proteomes" id="UP000185680">
    <property type="component" value="Chromosome"/>
</dbReference>
<organism evidence="1 4">
    <name type="scientific">Hydrogenophaga crassostreae</name>
    <dbReference type="NCBI Taxonomy" id="1763535"/>
    <lineage>
        <taxon>Bacteria</taxon>
        <taxon>Pseudomonadati</taxon>
        <taxon>Pseudomonadota</taxon>
        <taxon>Betaproteobacteria</taxon>
        <taxon>Burkholderiales</taxon>
        <taxon>Comamonadaceae</taxon>
        <taxon>Hydrogenophaga</taxon>
    </lineage>
</organism>
<dbReference type="Pfam" id="PF11162">
    <property type="entry name" value="DUF2946"/>
    <property type="match status" value="1"/>
</dbReference>
<dbReference type="OrthoDB" id="8906834at2"/>
<dbReference type="Proteomes" id="UP000185657">
    <property type="component" value="Unassembled WGS sequence"/>
</dbReference>
<evidence type="ECO:0008006" key="5">
    <source>
        <dbReference type="Google" id="ProtNLM"/>
    </source>
</evidence>
<reference evidence="2 3" key="1">
    <citation type="submission" date="2016-02" db="EMBL/GenBank/DDBJ databases">
        <title>Draft genome sequence of Hydrogenophaga sp. LPB0072.</title>
        <authorList>
            <person name="Shin S.-K."/>
            <person name="Yi H."/>
        </authorList>
    </citation>
    <scope>NUCLEOTIDE SEQUENCE [LARGE SCALE GENOMIC DNA]</scope>
    <source>
        <strain evidence="2 3">LPB0072</strain>
    </source>
</reference>
<evidence type="ECO:0000313" key="4">
    <source>
        <dbReference type="Proteomes" id="UP000185680"/>
    </source>
</evidence>
<dbReference type="AlphaFoldDB" id="A0A167INL2"/>
<dbReference type="STRING" id="1763535.LPB072_19300"/>
<dbReference type="InterPro" id="IPR021333">
    <property type="entry name" value="DUF2946"/>
</dbReference>